<evidence type="ECO:0000256" key="6">
    <source>
        <dbReference type="SAM" id="Phobius"/>
    </source>
</evidence>
<protein>
    <submittedName>
        <fullName evidence="7">Flippase</fullName>
    </submittedName>
</protein>
<organism evidence="7">
    <name type="scientific">Candidatus Nitricoxidivorans perseverans</name>
    <dbReference type="NCBI Taxonomy" id="2975601"/>
    <lineage>
        <taxon>Bacteria</taxon>
        <taxon>Pseudomonadati</taxon>
        <taxon>Pseudomonadota</taxon>
        <taxon>Betaproteobacteria</taxon>
        <taxon>Nitrosomonadales</taxon>
        <taxon>Sterolibacteriaceae</taxon>
        <taxon>Candidatus Nitricoxidivorans</taxon>
    </lineage>
</organism>
<feature type="transmembrane region" description="Helical" evidence="6">
    <location>
        <begin position="35"/>
        <end position="58"/>
    </location>
</feature>
<evidence type="ECO:0000256" key="4">
    <source>
        <dbReference type="ARBA" id="ARBA00022989"/>
    </source>
</evidence>
<keyword evidence="4 6" id="KW-1133">Transmembrane helix</keyword>
<dbReference type="Proteomes" id="UP001234916">
    <property type="component" value="Chromosome"/>
</dbReference>
<dbReference type="InterPro" id="IPR050833">
    <property type="entry name" value="Poly_Biosynth_Transport"/>
</dbReference>
<feature type="transmembrane region" description="Helical" evidence="6">
    <location>
        <begin position="340"/>
        <end position="361"/>
    </location>
</feature>
<feature type="transmembrane region" description="Helical" evidence="6">
    <location>
        <begin position="157"/>
        <end position="175"/>
    </location>
</feature>
<feature type="transmembrane region" description="Helical" evidence="6">
    <location>
        <begin position="265"/>
        <end position="286"/>
    </location>
</feature>
<keyword evidence="3 6" id="KW-0812">Transmembrane</keyword>
<keyword evidence="2" id="KW-1003">Cell membrane</keyword>
<evidence type="ECO:0000256" key="1">
    <source>
        <dbReference type="ARBA" id="ARBA00004651"/>
    </source>
</evidence>
<proteinExistence type="predicted"/>
<feature type="transmembrane region" description="Helical" evidence="6">
    <location>
        <begin position="79"/>
        <end position="102"/>
    </location>
</feature>
<evidence type="ECO:0000256" key="5">
    <source>
        <dbReference type="ARBA" id="ARBA00023136"/>
    </source>
</evidence>
<feature type="transmembrane region" description="Helical" evidence="6">
    <location>
        <begin position="7"/>
        <end position="29"/>
    </location>
</feature>
<feature type="transmembrane region" description="Helical" evidence="6">
    <location>
        <begin position="298"/>
        <end position="320"/>
    </location>
</feature>
<dbReference type="AlphaFoldDB" id="A0AA49FKY2"/>
<evidence type="ECO:0000256" key="3">
    <source>
        <dbReference type="ARBA" id="ARBA00022692"/>
    </source>
</evidence>
<gene>
    <name evidence="7" type="ORF">OHM77_12415</name>
</gene>
<dbReference type="PANTHER" id="PTHR30250:SF26">
    <property type="entry name" value="PSMA PROTEIN"/>
    <property type="match status" value="1"/>
</dbReference>
<dbReference type="InterPro" id="IPR002528">
    <property type="entry name" value="MATE_fam"/>
</dbReference>
<dbReference type="KEGG" id="npv:OHM77_12415"/>
<dbReference type="EMBL" id="CP107246">
    <property type="protein sequence ID" value="WIM05470.1"/>
    <property type="molecule type" value="Genomic_DNA"/>
</dbReference>
<accession>A0AA49FKY2</accession>
<feature type="transmembrane region" description="Helical" evidence="6">
    <location>
        <begin position="122"/>
        <end position="145"/>
    </location>
</feature>
<dbReference type="CDD" id="cd13128">
    <property type="entry name" value="MATE_Wzx_like"/>
    <property type="match status" value="1"/>
</dbReference>
<dbReference type="Pfam" id="PF01943">
    <property type="entry name" value="Polysacc_synt"/>
    <property type="match status" value="1"/>
</dbReference>
<keyword evidence="5 6" id="KW-0472">Membrane</keyword>
<comment type="subcellular location">
    <subcellularLocation>
        <location evidence="1">Cell membrane</location>
        <topology evidence="1">Multi-pass membrane protein</topology>
    </subcellularLocation>
</comment>
<dbReference type="GO" id="GO:0005886">
    <property type="term" value="C:plasma membrane"/>
    <property type="evidence" value="ECO:0007669"/>
    <property type="project" value="UniProtKB-SubCell"/>
</dbReference>
<dbReference type="InterPro" id="IPR002797">
    <property type="entry name" value="Polysacc_synth"/>
</dbReference>
<reference evidence="7" key="1">
    <citation type="journal article" date="2023" name="Nat. Microbiol.">
        <title>Enrichment and characterization of a nitric oxide-reducing microbial community in a continuous bioreactor.</title>
        <authorList>
            <person name="Garrido-Amador P."/>
            <person name="Stortenbeker N."/>
            <person name="Wessels H.J.C.T."/>
            <person name="Speth D.R."/>
            <person name="Garcia-Heredia I."/>
            <person name="Kartal B."/>
        </authorList>
    </citation>
    <scope>NUCLEOTIDE SEQUENCE</scope>
    <source>
        <strain evidence="7">MAG1</strain>
    </source>
</reference>
<dbReference type="Pfam" id="PF01554">
    <property type="entry name" value="MatE"/>
    <property type="match status" value="1"/>
</dbReference>
<dbReference type="PANTHER" id="PTHR30250">
    <property type="entry name" value="PST FAMILY PREDICTED COLANIC ACID TRANSPORTER"/>
    <property type="match status" value="1"/>
</dbReference>
<name>A0AA49FKY2_9PROT</name>
<feature type="transmembrane region" description="Helical" evidence="6">
    <location>
        <begin position="181"/>
        <end position="205"/>
    </location>
</feature>
<sequence length="426" mass="46454">MRIAANITWNLLGTGLPMLVAVIAIPTMIEAIGMARYGVLSIAWIIVGYFGFFDLGLGRAMTQLVARKLGKGEEAEIPALVWAGMALMTILGMAGALLISLISPWLVGTQLEIPEHLRSETLAAFHLLAVSVPVVICTTALRGILEAYQRFDLVNMVRIPIGVITYLGPLAILPYSHSLPAMVLTLVAARIAFLAVCLAICLRLFPELGRRRRLQPALMRQLLSFGGWMTLSNIAAPLLLYLGRFLVMVLVSVEAVAYFSTPYDVVINLLLIPGIFVSVLFPAFARLFPGDAPSAGRLYGQSVLLIFIVMLPLTSLTYMFAQPVLAWWINEDFAANGHRVAQLIAIGIFINSFGHLSQALIQAYGRPDLTAKLHVAELVAYVPYLYWLVDRHGIEGAAMAWIVRVTISTLALWGIANRCLSGSIGK</sequence>
<evidence type="ECO:0000313" key="7">
    <source>
        <dbReference type="EMBL" id="WIM05470.1"/>
    </source>
</evidence>
<evidence type="ECO:0000256" key="2">
    <source>
        <dbReference type="ARBA" id="ARBA00022475"/>
    </source>
</evidence>